<keyword evidence="1" id="KW-0472">Membrane</keyword>
<dbReference type="Proteomes" id="UP000010953">
    <property type="component" value="Unassembled WGS sequence"/>
</dbReference>
<dbReference type="AlphaFoldDB" id="M7X7S5"/>
<feature type="transmembrane region" description="Helical" evidence="1">
    <location>
        <begin position="69"/>
        <end position="88"/>
    </location>
</feature>
<dbReference type="STRING" id="1239962.C943_04308"/>
<evidence type="ECO:0000313" key="2">
    <source>
        <dbReference type="EMBL" id="EMS33430.1"/>
    </source>
</evidence>
<protein>
    <submittedName>
        <fullName evidence="2">Uncharacterized protein</fullName>
    </submittedName>
</protein>
<evidence type="ECO:0000313" key="3">
    <source>
        <dbReference type="Proteomes" id="UP000010953"/>
    </source>
</evidence>
<dbReference type="EMBL" id="AMZY02000009">
    <property type="protein sequence ID" value="EMS33430.1"/>
    <property type="molecule type" value="Genomic_DNA"/>
</dbReference>
<feature type="transmembrane region" description="Helical" evidence="1">
    <location>
        <begin position="109"/>
        <end position="131"/>
    </location>
</feature>
<dbReference type="eggNOG" id="ENOG5033426">
    <property type="taxonomic scope" value="Bacteria"/>
</dbReference>
<comment type="caution">
    <text evidence="2">The sequence shown here is derived from an EMBL/GenBank/DDBJ whole genome shotgun (WGS) entry which is preliminary data.</text>
</comment>
<accession>M7X7S5</accession>
<organism evidence="2 3">
    <name type="scientific">Mariniradius saccharolyticus AK6</name>
    <dbReference type="NCBI Taxonomy" id="1239962"/>
    <lineage>
        <taxon>Bacteria</taxon>
        <taxon>Pseudomonadati</taxon>
        <taxon>Bacteroidota</taxon>
        <taxon>Cytophagia</taxon>
        <taxon>Cytophagales</taxon>
        <taxon>Cyclobacteriaceae</taxon>
        <taxon>Mariniradius</taxon>
    </lineage>
</organism>
<evidence type="ECO:0000256" key="1">
    <source>
        <dbReference type="SAM" id="Phobius"/>
    </source>
</evidence>
<keyword evidence="1" id="KW-1133">Transmembrane helix</keyword>
<keyword evidence="1" id="KW-0812">Transmembrane</keyword>
<gene>
    <name evidence="2" type="ORF">C943_04308</name>
</gene>
<reference evidence="2" key="1">
    <citation type="submission" date="2013-01" db="EMBL/GenBank/DDBJ databases">
        <title>Genome assembly of Mariniradius saccharolyticus AK6.</title>
        <authorList>
            <person name="Vaidya B."/>
            <person name="Khatri I."/>
            <person name="Tanuku N.R.S."/>
            <person name="Subramanian S."/>
            <person name="Pinnaka A."/>
        </authorList>
    </citation>
    <scope>NUCLEOTIDE SEQUENCE [LARGE SCALE GENOMIC DNA]</scope>
    <source>
        <strain evidence="2">AK6</strain>
    </source>
</reference>
<dbReference type="InParanoid" id="M7X7S5"/>
<keyword evidence="3" id="KW-1185">Reference proteome</keyword>
<proteinExistence type="predicted"/>
<name>M7X7S5_9BACT</name>
<sequence>MSEFYDSVGKKGEGSYFDKALFQADSLGTGKSSETRDQWLILLHLEEESIKNRYNQAGLLLISRVLTKYLGFFTGMVLAILGAVFIIGKLSESRSEIGAEFKDQVKFNIISASPGIIFGVLGTILMITTIVTSSEIKVNDQPLFLNTNSIQVMTNQTKQTGKFPEIELIPEFELDSTDRK</sequence>